<organism evidence="4 5">
    <name type="scientific">Trichoderma lentiforme</name>
    <dbReference type="NCBI Taxonomy" id="1567552"/>
    <lineage>
        <taxon>Eukaryota</taxon>
        <taxon>Fungi</taxon>
        <taxon>Dikarya</taxon>
        <taxon>Ascomycota</taxon>
        <taxon>Pezizomycotina</taxon>
        <taxon>Sordariomycetes</taxon>
        <taxon>Hypocreomycetidae</taxon>
        <taxon>Hypocreales</taxon>
        <taxon>Hypocreaceae</taxon>
        <taxon>Trichoderma</taxon>
    </lineage>
</organism>
<feature type="transmembrane region" description="Helical" evidence="2">
    <location>
        <begin position="494"/>
        <end position="518"/>
    </location>
</feature>
<dbReference type="InterPro" id="IPR021858">
    <property type="entry name" value="Fun_TF"/>
</dbReference>
<proteinExistence type="predicted"/>
<accession>A0A9P4X430</accession>
<evidence type="ECO:0000313" key="4">
    <source>
        <dbReference type="EMBL" id="KAF3057543.1"/>
    </source>
</evidence>
<dbReference type="SMART" id="SM00066">
    <property type="entry name" value="GAL4"/>
    <property type="match status" value="1"/>
</dbReference>
<keyword evidence="1" id="KW-0539">Nucleus</keyword>
<dbReference type="GO" id="GO:0008270">
    <property type="term" value="F:zinc ion binding"/>
    <property type="evidence" value="ECO:0007669"/>
    <property type="project" value="InterPro"/>
</dbReference>
<feature type="transmembrane region" description="Helical" evidence="2">
    <location>
        <begin position="471"/>
        <end position="488"/>
    </location>
</feature>
<evidence type="ECO:0000313" key="5">
    <source>
        <dbReference type="Proteomes" id="UP000801864"/>
    </source>
</evidence>
<feature type="domain" description="Zn(2)-C6 fungal-type" evidence="3">
    <location>
        <begin position="10"/>
        <end position="38"/>
    </location>
</feature>
<dbReference type="PROSITE" id="PS00463">
    <property type="entry name" value="ZN2_CY6_FUNGAL_1"/>
    <property type="match status" value="1"/>
</dbReference>
<keyword evidence="2" id="KW-0472">Membrane</keyword>
<sequence length="527" mass="58512">MVGVGGRSRGCKTCRRARVKCDETQPICRRCVRLNLPCEGLNAFPVFIDGLSFAEIRADDKKPNNVMTKISTPPAPSNVNVDEDGLFLNYLIRSLFTASQVEISTSKSSVSPWLIASIRATNHNRIPDLAIRACAAVYFGKTHCQLSAVERGAKLYTHVLRELRKELVDSQRVRHTDTLVTTVLLALYEMISFSDMNGWLSHFLGIGHLIKFRGAQNHQNGNDKGLFLTTRSSIILAYLVRNQRCFLEEDAWKVVPWANNPTSKTTMDCLLDTFCHLPGVVEDMKALKASTSATEELSVSYIILGFQIKALVGRLIKWRIKWEEDHSNTYFNVGRDILKQLGVAYLDSYPFPTAIFFSEPVRVTELCMYNALLVLLQQLWKHLPDYIGLTSPFDEANSSWPQPSIFLAPGNGSADEVVGEICKLVYSQFLSHPGKSGALHVMFPLQVAQRSISCESLEAQWLGILKSLEELWVAGIAAFLAILASRFVEHFLQVGSIVTVLLTVNFLILIGPVAGFVLRGDAGSGGV</sequence>
<dbReference type="InterPro" id="IPR053178">
    <property type="entry name" value="Osmoadaptation_assoc"/>
</dbReference>
<keyword evidence="2" id="KW-0812">Transmembrane</keyword>
<keyword evidence="5" id="KW-1185">Reference proteome</keyword>
<dbReference type="Pfam" id="PF11951">
    <property type="entry name" value="Fungal_trans_2"/>
    <property type="match status" value="1"/>
</dbReference>
<dbReference type="GO" id="GO:0000981">
    <property type="term" value="F:DNA-binding transcription factor activity, RNA polymerase II-specific"/>
    <property type="evidence" value="ECO:0007669"/>
    <property type="project" value="InterPro"/>
</dbReference>
<evidence type="ECO:0000256" key="1">
    <source>
        <dbReference type="ARBA" id="ARBA00023242"/>
    </source>
</evidence>
<evidence type="ECO:0000256" key="2">
    <source>
        <dbReference type="SAM" id="Phobius"/>
    </source>
</evidence>
<evidence type="ECO:0000259" key="3">
    <source>
        <dbReference type="PROSITE" id="PS50048"/>
    </source>
</evidence>
<dbReference type="EMBL" id="QLNT01000029">
    <property type="protein sequence ID" value="KAF3057543.1"/>
    <property type="molecule type" value="Genomic_DNA"/>
</dbReference>
<dbReference type="InterPro" id="IPR001138">
    <property type="entry name" value="Zn2Cys6_DnaBD"/>
</dbReference>
<dbReference type="PANTHER" id="PTHR38111:SF2">
    <property type="entry name" value="FINGER DOMAIN PROTEIN, PUTATIVE (AFU_ORTHOLOGUE AFUA_1G01560)-RELATED"/>
    <property type="match status" value="1"/>
</dbReference>
<protein>
    <recommendedName>
        <fullName evidence="3">Zn(2)-C6 fungal-type domain-containing protein</fullName>
    </recommendedName>
</protein>
<gene>
    <name evidence="4" type="ORF">CFAM422_012394</name>
</gene>
<keyword evidence="2" id="KW-1133">Transmembrane helix</keyword>
<name>A0A9P4X430_9HYPO</name>
<dbReference type="CDD" id="cd00067">
    <property type="entry name" value="GAL4"/>
    <property type="match status" value="1"/>
</dbReference>
<dbReference type="Proteomes" id="UP000801864">
    <property type="component" value="Unassembled WGS sequence"/>
</dbReference>
<comment type="caution">
    <text evidence="4">The sequence shown here is derived from an EMBL/GenBank/DDBJ whole genome shotgun (WGS) entry which is preliminary data.</text>
</comment>
<dbReference type="PROSITE" id="PS50048">
    <property type="entry name" value="ZN2_CY6_FUNGAL_2"/>
    <property type="match status" value="1"/>
</dbReference>
<dbReference type="SUPFAM" id="SSF57701">
    <property type="entry name" value="Zn2/Cys6 DNA-binding domain"/>
    <property type="match status" value="1"/>
</dbReference>
<dbReference type="Gene3D" id="4.10.240.10">
    <property type="entry name" value="Zn(2)-C6 fungal-type DNA-binding domain"/>
    <property type="match status" value="1"/>
</dbReference>
<reference evidence="4 5" key="1">
    <citation type="submission" date="2018-06" db="EMBL/GenBank/DDBJ databases">
        <title>Genome analysis of cellulolytic fungus Trichoderma lentiforme CFAM-422.</title>
        <authorList>
            <person name="Steindorff A.S."/>
            <person name="Formighieri E.F."/>
            <person name="Midorikawa G.E.O."/>
            <person name="Tamietti M.S."/>
            <person name="Ramos E.Z."/>
            <person name="Silva A.S."/>
            <person name="Bon E.P.S."/>
            <person name="Mendes T.D."/>
            <person name="Damaso M.C.T."/>
            <person name="Favaro L.C.L."/>
        </authorList>
    </citation>
    <scope>NUCLEOTIDE SEQUENCE [LARGE SCALE GENOMIC DNA]</scope>
    <source>
        <strain evidence="4 5">CFAM-422</strain>
    </source>
</reference>
<dbReference type="InterPro" id="IPR036864">
    <property type="entry name" value="Zn2-C6_fun-type_DNA-bd_sf"/>
</dbReference>
<dbReference type="AlphaFoldDB" id="A0A9P4X430"/>
<dbReference type="PANTHER" id="PTHR38111">
    <property type="entry name" value="ZN(2)-C6 FUNGAL-TYPE DOMAIN-CONTAINING PROTEIN-RELATED"/>
    <property type="match status" value="1"/>
</dbReference>
<dbReference type="Pfam" id="PF00172">
    <property type="entry name" value="Zn_clus"/>
    <property type="match status" value="1"/>
</dbReference>